<reference evidence="1 2" key="1">
    <citation type="submission" date="2024-08" db="EMBL/GenBank/DDBJ databases">
        <title>Draft Genome Sequence of Legionella lytica strain DSB2004, Isolated From a Fire Sprinkler System.</title>
        <authorList>
            <person name="Everhart A.D."/>
            <person name="Kidane D.T."/>
            <person name="Farone A.L."/>
            <person name="Farone M.B."/>
        </authorList>
    </citation>
    <scope>NUCLEOTIDE SEQUENCE [LARGE SCALE GENOMIC DNA]</scope>
    <source>
        <strain evidence="1 2">DSB2004</strain>
    </source>
</reference>
<organism evidence="1 2">
    <name type="scientific">Legionella lytica</name>
    <dbReference type="NCBI Taxonomy" id="96232"/>
    <lineage>
        <taxon>Bacteria</taxon>
        <taxon>Pseudomonadati</taxon>
        <taxon>Pseudomonadota</taxon>
        <taxon>Gammaproteobacteria</taxon>
        <taxon>Legionellales</taxon>
        <taxon>Legionellaceae</taxon>
        <taxon>Legionella</taxon>
    </lineage>
</organism>
<gene>
    <name evidence="1" type="ORF">ACD661_03150</name>
</gene>
<dbReference type="EMBL" id="JBGORX010000001">
    <property type="protein sequence ID" value="MFJ1267551.1"/>
    <property type="molecule type" value="Genomic_DNA"/>
</dbReference>
<keyword evidence="1" id="KW-0547">Nucleotide-binding</keyword>
<sequence length="243" mass="27069">MICLELISLEQVKSDKQLWKTQMQDYEHQVQCYFEEKIGASRLTAAHRVALESLNELIKNAIDAGAHKLFLEDISNTLASICIFDDGDGFSTDFLGPDSVSVNYAKKLSGCNSLISHKIGQNKLGGQGRGLAQAYEVIKQFDGQIICSHRQDKMKGASITFNSSNTPVSTEDIFDLFNAARSSWSSHYCQYDQEQGEAIVSQMKDSFRLFVRKSSRESSQSLNTSNDPLGLAEIELKPLYAPH</sequence>
<evidence type="ECO:0000313" key="1">
    <source>
        <dbReference type="EMBL" id="MFJ1267551.1"/>
    </source>
</evidence>
<dbReference type="Proteomes" id="UP001615550">
    <property type="component" value="Unassembled WGS sequence"/>
</dbReference>
<dbReference type="SUPFAM" id="SSF55874">
    <property type="entry name" value="ATPase domain of HSP90 chaperone/DNA topoisomerase II/histidine kinase"/>
    <property type="match status" value="1"/>
</dbReference>
<accession>A0ABW8D6S7</accession>
<dbReference type="GO" id="GO:0005524">
    <property type="term" value="F:ATP binding"/>
    <property type="evidence" value="ECO:0007669"/>
    <property type="project" value="UniProtKB-KW"/>
</dbReference>
<name>A0ABW8D6S7_9GAMM</name>
<keyword evidence="1" id="KW-0067">ATP-binding</keyword>
<dbReference type="Pfam" id="PF13589">
    <property type="entry name" value="HATPase_c_3"/>
    <property type="match status" value="1"/>
</dbReference>
<proteinExistence type="predicted"/>
<protein>
    <submittedName>
        <fullName evidence="1">ATP-binding protein</fullName>
    </submittedName>
</protein>
<dbReference type="InterPro" id="IPR036890">
    <property type="entry name" value="HATPase_C_sf"/>
</dbReference>
<dbReference type="RefSeq" id="WP_400186241.1">
    <property type="nucleotide sequence ID" value="NZ_JBGORX010000001.1"/>
</dbReference>
<comment type="caution">
    <text evidence="1">The sequence shown here is derived from an EMBL/GenBank/DDBJ whole genome shotgun (WGS) entry which is preliminary data.</text>
</comment>
<keyword evidence="2" id="KW-1185">Reference proteome</keyword>
<evidence type="ECO:0000313" key="2">
    <source>
        <dbReference type="Proteomes" id="UP001615550"/>
    </source>
</evidence>
<dbReference type="Gene3D" id="3.30.565.10">
    <property type="entry name" value="Histidine kinase-like ATPase, C-terminal domain"/>
    <property type="match status" value="1"/>
</dbReference>